<gene>
    <name evidence="8" type="ORF">MNBD_NITROSPINAE01-663</name>
</gene>
<dbReference type="GO" id="GO:0016594">
    <property type="term" value="F:glycine binding"/>
    <property type="evidence" value="ECO:0007669"/>
    <property type="project" value="TreeGrafter"/>
</dbReference>
<dbReference type="FunFam" id="3.40.640.10:FF:000224">
    <property type="entry name" value="Probable glycine dehydrogenase (decarboxylating) subunit 2"/>
    <property type="match status" value="1"/>
</dbReference>
<evidence type="ECO:0000256" key="2">
    <source>
        <dbReference type="ARBA" id="ARBA00012134"/>
    </source>
</evidence>
<dbReference type="SUPFAM" id="SSF53383">
    <property type="entry name" value="PLP-dependent transferases"/>
    <property type="match status" value="1"/>
</dbReference>
<dbReference type="GO" id="GO:0005960">
    <property type="term" value="C:glycine cleavage complex"/>
    <property type="evidence" value="ECO:0007669"/>
    <property type="project" value="TreeGrafter"/>
</dbReference>
<dbReference type="InterPro" id="IPR049316">
    <property type="entry name" value="GDC-P_C"/>
</dbReference>
<dbReference type="Gene3D" id="3.90.1150.10">
    <property type="entry name" value="Aspartate Aminotransferase, domain 1"/>
    <property type="match status" value="1"/>
</dbReference>
<keyword evidence="3" id="KW-0663">Pyridoxal phosphate</keyword>
<dbReference type="GO" id="GO:0030170">
    <property type="term" value="F:pyridoxal phosphate binding"/>
    <property type="evidence" value="ECO:0007669"/>
    <property type="project" value="TreeGrafter"/>
</dbReference>
<dbReference type="Pfam" id="PF21478">
    <property type="entry name" value="GcvP2_C"/>
    <property type="match status" value="1"/>
</dbReference>
<dbReference type="Gene3D" id="3.40.640.10">
    <property type="entry name" value="Type I PLP-dependent aspartate aminotransferase-like (Major domain)"/>
    <property type="match status" value="1"/>
</dbReference>
<dbReference type="GO" id="GO:0004375">
    <property type="term" value="F:glycine dehydrogenase (decarboxylating) activity"/>
    <property type="evidence" value="ECO:0007669"/>
    <property type="project" value="UniProtKB-EC"/>
</dbReference>
<protein>
    <recommendedName>
        <fullName evidence="2">glycine dehydrogenase (aminomethyl-transferring)</fullName>
        <ecNumber evidence="2">1.4.4.2</ecNumber>
    </recommendedName>
</protein>
<dbReference type="InterPro" id="IPR049315">
    <property type="entry name" value="GDC-P_N"/>
</dbReference>
<evidence type="ECO:0000313" key="8">
    <source>
        <dbReference type="EMBL" id="VAX20052.1"/>
    </source>
</evidence>
<dbReference type="InterPro" id="IPR015421">
    <property type="entry name" value="PyrdxlP-dep_Trfase_major"/>
</dbReference>
<dbReference type="InterPro" id="IPR015422">
    <property type="entry name" value="PyrdxlP-dep_Trfase_small"/>
</dbReference>
<organism evidence="8">
    <name type="scientific">hydrothermal vent metagenome</name>
    <dbReference type="NCBI Taxonomy" id="652676"/>
    <lineage>
        <taxon>unclassified sequences</taxon>
        <taxon>metagenomes</taxon>
        <taxon>ecological metagenomes</taxon>
    </lineage>
</organism>
<proteinExistence type="predicted"/>
<dbReference type="Gene3D" id="6.20.440.10">
    <property type="match status" value="1"/>
</dbReference>
<feature type="domain" description="Glycine dehydrogenase C-terminal" evidence="7">
    <location>
        <begin position="359"/>
        <end position="460"/>
    </location>
</feature>
<name>A0A3B1BW85_9ZZZZ</name>
<dbReference type="PANTHER" id="PTHR11773:SF1">
    <property type="entry name" value="GLYCINE DEHYDROGENASE (DECARBOXYLATING), MITOCHONDRIAL"/>
    <property type="match status" value="1"/>
</dbReference>
<keyword evidence="4 8" id="KW-0560">Oxidoreductase</keyword>
<dbReference type="InterPro" id="IPR015424">
    <property type="entry name" value="PyrdxlP-dep_Trfase"/>
</dbReference>
<dbReference type="NCBIfam" id="NF003346">
    <property type="entry name" value="PRK04366.1"/>
    <property type="match status" value="1"/>
</dbReference>
<comment type="cofactor">
    <cofactor evidence="1">
        <name>pyridoxal 5'-phosphate</name>
        <dbReference type="ChEBI" id="CHEBI:597326"/>
    </cofactor>
</comment>
<evidence type="ECO:0000256" key="5">
    <source>
        <dbReference type="ARBA" id="ARBA00049026"/>
    </source>
</evidence>
<comment type="catalytic activity">
    <reaction evidence="5">
        <text>N(6)-[(R)-lipoyl]-L-lysyl-[glycine-cleavage complex H protein] + glycine + H(+) = N(6)-[(R)-S(8)-aminomethyldihydrolipoyl]-L-lysyl-[glycine-cleavage complex H protein] + CO2</text>
        <dbReference type="Rhea" id="RHEA:24304"/>
        <dbReference type="Rhea" id="RHEA-COMP:10494"/>
        <dbReference type="Rhea" id="RHEA-COMP:10495"/>
        <dbReference type="ChEBI" id="CHEBI:15378"/>
        <dbReference type="ChEBI" id="CHEBI:16526"/>
        <dbReference type="ChEBI" id="CHEBI:57305"/>
        <dbReference type="ChEBI" id="CHEBI:83099"/>
        <dbReference type="ChEBI" id="CHEBI:83143"/>
        <dbReference type="EC" id="1.4.4.2"/>
    </reaction>
</comment>
<dbReference type="GO" id="GO:0019464">
    <property type="term" value="P:glycine decarboxylation via glycine cleavage system"/>
    <property type="evidence" value="ECO:0007669"/>
    <property type="project" value="TreeGrafter"/>
</dbReference>
<accession>A0A3B1BW85</accession>
<reference evidence="8" key="1">
    <citation type="submission" date="2018-06" db="EMBL/GenBank/DDBJ databases">
        <authorList>
            <person name="Zhirakovskaya E."/>
        </authorList>
    </citation>
    <scope>NUCLEOTIDE SEQUENCE</scope>
</reference>
<dbReference type="Pfam" id="PF02347">
    <property type="entry name" value="GDC-P"/>
    <property type="match status" value="1"/>
</dbReference>
<dbReference type="InterPro" id="IPR020581">
    <property type="entry name" value="GDC_P"/>
</dbReference>
<dbReference type="PANTHER" id="PTHR11773">
    <property type="entry name" value="GLYCINE DEHYDROGENASE, DECARBOXYLATING"/>
    <property type="match status" value="1"/>
</dbReference>
<sequence length="494" mass="53623">MSTQYQRGLAFTEEEIFGRGSPGRSGVDFSDGGFDDIADPAKILPSGYVRGGLEGFPELSEPEVVRHYTRLSQWNFGIDSNMYPLGSCTMKHNPRVNEAVCRLRGFTDLHPYQPDEDCQGTLKLMHDLALWLCEITGLHSATLQPAAGAHGEFAGLLMVRSALQKRGDARSKVLLPDSSHGTNPASAALCGYTSVTLKSGANGKIDLAELARLMDDQVAALMVTNPNTLGIFESDIVQIAKIVHDRGGFLYCDGANLSALMGKGRFGDMGVDVAHLNLHKTFSTPHGGGGPGAGPVCVTEELAPFLPTPMVVKDGDEYKLDSARPHSVGRIHGFNGNVGVLVRAAAYILSMGPEGLREATEAAVLNANYIKARLKEHYHTPIEGNSMHECVLNDKYQNEHDVTTMDIAKGLIDRGFHPPTIYFPLIVRGALMIEPTETEPKETLDDFCDAMIDIAEKAKTDPESLKEAPVNTIRRRLDEAHAARNPELRCTICS</sequence>
<dbReference type="GO" id="GO:0005829">
    <property type="term" value="C:cytosol"/>
    <property type="evidence" value="ECO:0007669"/>
    <property type="project" value="TreeGrafter"/>
</dbReference>
<evidence type="ECO:0000256" key="1">
    <source>
        <dbReference type="ARBA" id="ARBA00001933"/>
    </source>
</evidence>
<dbReference type="EMBL" id="UOGC01000100">
    <property type="protein sequence ID" value="VAX20052.1"/>
    <property type="molecule type" value="Genomic_DNA"/>
</dbReference>
<dbReference type="AlphaFoldDB" id="A0A3B1BW85"/>
<dbReference type="EC" id="1.4.4.2" evidence="2"/>
<feature type="domain" description="Glycine cleavage system P-protein N-terminal" evidence="6">
    <location>
        <begin position="60"/>
        <end position="311"/>
    </location>
</feature>
<evidence type="ECO:0000259" key="6">
    <source>
        <dbReference type="Pfam" id="PF02347"/>
    </source>
</evidence>
<evidence type="ECO:0000256" key="3">
    <source>
        <dbReference type="ARBA" id="ARBA00022898"/>
    </source>
</evidence>
<dbReference type="CDD" id="cd00613">
    <property type="entry name" value="GDC-P"/>
    <property type="match status" value="1"/>
</dbReference>
<evidence type="ECO:0000256" key="4">
    <source>
        <dbReference type="ARBA" id="ARBA00023002"/>
    </source>
</evidence>
<evidence type="ECO:0000259" key="7">
    <source>
        <dbReference type="Pfam" id="PF21478"/>
    </source>
</evidence>
<dbReference type="FunFam" id="3.90.1150.10:FF:000014">
    <property type="entry name" value="Probable glycine dehydrogenase (decarboxylating) subunit 2"/>
    <property type="match status" value="1"/>
</dbReference>